<organism evidence="1">
    <name type="scientific">Trepomonas sp. PC1</name>
    <dbReference type="NCBI Taxonomy" id="1076344"/>
    <lineage>
        <taxon>Eukaryota</taxon>
        <taxon>Metamonada</taxon>
        <taxon>Diplomonadida</taxon>
        <taxon>Hexamitidae</taxon>
        <taxon>Hexamitinae</taxon>
        <taxon>Trepomonas</taxon>
    </lineage>
</organism>
<name>A0A146KBN0_9EUKA</name>
<proteinExistence type="predicted"/>
<feature type="non-terminal residue" evidence="1">
    <location>
        <position position="1"/>
    </location>
</feature>
<reference evidence="1" key="1">
    <citation type="submission" date="2015-07" db="EMBL/GenBank/DDBJ databases">
        <title>Adaptation to a free-living lifestyle via gene acquisitions in the diplomonad Trepomonas sp. PC1.</title>
        <authorList>
            <person name="Xu F."/>
            <person name="Jerlstrom-Hultqvist J."/>
            <person name="Kolisko M."/>
            <person name="Simpson A.G.B."/>
            <person name="Roger A.J."/>
            <person name="Svard S.G."/>
            <person name="Andersson J.O."/>
        </authorList>
    </citation>
    <scope>NUCLEOTIDE SEQUENCE</scope>
    <source>
        <strain evidence="1">PC1</strain>
    </source>
</reference>
<gene>
    <name evidence="1" type="ORF">TPC1_13571</name>
</gene>
<evidence type="ECO:0000313" key="1">
    <source>
        <dbReference type="EMBL" id="JAP93947.1"/>
    </source>
</evidence>
<accession>A0A146KBN0</accession>
<sequence>QGFGFKAQQATGVDATKPAQSTGFTAGFGANKPTMGGFAAQQSSLKLSDIGSELIDASIQFNARLQPQQHVQFGLPHVQVHQQNFAYTSGFKSSQQTTQFGQKPSLSNAEILKKSFNSQLEKSKIETQQILELEKSRKIQSQKPFLQTHFGRLEMIDEVEMPMNSQIKDYVDITHGFVGLKQGSEFLTGKRAKVQLYEIYADEGKLMEECEQKGYQFLGYNQRIWSFVMVME</sequence>
<dbReference type="AlphaFoldDB" id="A0A146KBN0"/>
<dbReference type="EMBL" id="GDID01002659">
    <property type="protein sequence ID" value="JAP93947.1"/>
    <property type="molecule type" value="Transcribed_RNA"/>
</dbReference>
<protein>
    <submittedName>
        <fullName evidence="1">Uncharacterized protein</fullName>
    </submittedName>
</protein>